<evidence type="ECO:0000313" key="3">
    <source>
        <dbReference type="Proteomes" id="UP000242715"/>
    </source>
</evidence>
<dbReference type="AlphaFoldDB" id="A0A2Z6MSL0"/>
<name>A0A2Z6MSL0_TRISU</name>
<reference evidence="3" key="1">
    <citation type="journal article" date="2017" name="Front. Plant Sci.">
        <title>Climate Clever Clovers: New Paradigm to Reduce the Environmental Footprint of Ruminants by Breeding Low Methanogenic Forages Utilizing Haplotype Variation.</title>
        <authorList>
            <person name="Kaur P."/>
            <person name="Appels R."/>
            <person name="Bayer P.E."/>
            <person name="Keeble-Gagnere G."/>
            <person name="Wang J."/>
            <person name="Hirakawa H."/>
            <person name="Shirasawa K."/>
            <person name="Vercoe P."/>
            <person name="Stefanova K."/>
            <person name="Durmic Z."/>
            <person name="Nichols P."/>
            <person name="Revell C."/>
            <person name="Isobe S.N."/>
            <person name="Edwards D."/>
            <person name="Erskine W."/>
        </authorList>
    </citation>
    <scope>NUCLEOTIDE SEQUENCE [LARGE SCALE GENOMIC DNA]</scope>
    <source>
        <strain evidence="3">cv. Daliak</strain>
    </source>
</reference>
<protein>
    <submittedName>
        <fullName evidence="2">Uncharacterized protein</fullName>
    </submittedName>
</protein>
<dbReference type="Proteomes" id="UP000242715">
    <property type="component" value="Unassembled WGS sequence"/>
</dbReference>
<organism evidence="2 3">
    <name type="scientific">Trifolium subterraneum</name>
    <name type="common">Subterranean clover</name>
    <dbReference type="NCBI Taxonomy" id="3900"/>
    <lineage>
        <taxon>Eukaryota</taxon>
        <taxon>Viridiplantae</taxon>
        <taxon>Streptophyta</taxon>
        <taxon>Embryophyta</taxon>
        <taxon>Tracheophyta</taxon>
        <taxon>Spermatophyta</taxon>
        <taxon>Magnoliopsida</taxon>
        <taxon>eudicotyledons</taxon>
        <taxon>Gunneridae</taxon>
        <taxon>Pentapetalae</taxon>
        <taxon>rosids</taxon>
        <taxon>fabids</taxon>
        <taxon>Fabales</taxon>
        <taxon>Fabaceae</taxon>
        <taxon>Papilionoideae</taxon>
        <taxon>50 kb inversion clade</taxon>
        <taxon>NPAAA clade</taxon>
        <taxon>Hologalegina</taxon>
        <taxon>IRL clade</taxon>
        <taxon>Trifolieae</taxon>
        <taxon>Trifolium</taxon>
    </lineage>
</organism>
<dbReference type="EMBL" id="DF973339">
    <property type="protein sequence ID" value="GAU26635.1"/>
    <property type="molecule type" value="Genomic_DNA"/>
</dbReference>
<accession>A0A2Z6MSL0</accession>
<feature type="compositionally biased region" description="Low complexity" evidence="1">
    <location>
        <begin position="25"/>
        <end position="40"/>
    </location>
</feature>
<proteinExistence type="predicted"/>
<feature type="region of interest" description="Disordered" evidence="1">
    <location>
        <begin position="15"/>
        <end position="40"/>
    </location>
</feature>
<sequence>MNLFLGDGSSIFVSSQEEGEAGPASEMSSGLGSSSCSSGSATYTGLVLNLRNGDKNIGLAGKRRERWLKW</sequence>
<gene>
    <name evidence="2" type="ORF">TSUD_102430</name>
</gene>
<evidence type="ECO:0000256" key="1">
    <source>
        <dbReference type="SAM" id="MobiDB-lite"/>
    </source>
</evidence>
<evidence type="ECO:0000313" key="2">
    <source>
        <dbReference type="EMBL" id="GAU26635.1"/>
    </source>
</evidence>
<keyword evidence="3" id="KW-1185">Reference proteome</keyword>